<keyword evidence="4 10" id="KW-0547">Nucleotide-binding</keyword>
<evidence type="ECO:0000259" key="11">
    <source>
        <dbReference type="SMART" id="SM01016"/>
    </source>
</evidence>
<feature type="domain" description="Arginyl tRNA synthetase N-terminal" evidence="11">
    <location>
        <begin position="6"/>
        <end position="89"/>
    </location>
</feature>
<feature type="non-terminal residue" evidence="12">
    <location>
        <position position="278"/>
    </location>
</feature>
<dbReference type="EMBL" id="LRPY01000058">
    <property type="protein sequence ID" value="KXA23951.1"/>
    <property type="molecule type" value="Genomic_DNA"/>
</dbReference>
<reference evidence="13" key="1">
    <citation type="submission" date="2016-01" db="EMBL/GenBank/DDBJ databases">
        <authorList>
            <person name="Mitreva M."/>
            <person name="Pepin K.H."/>
            <person name="Mihindukulasuriya K.A."/>
            <person name="Fulton R."/>
            <person name="Fronick C."/>
            <person name="O'Laughlin M."/>
            <person name="Miner T."/>
            <person name="Herter B."/>
            <person name="Rosa B.A."/>
            <person name="Cordes M."/>
            <person name="Tomlinson C."/>
            <person name="Wollam A."/>
            <person name="Palsikar V.B."/>
            <person name="Mardis E.R."/>
            <person name="Wilson R.K."/>
        </authorList>
    </citation>
    <scope>NUCLEOTIDE SEQUENCE [LARGE SCALE GENOMIC DNA]</scope>
    <source>
        <strain evidence="13">MJR7757B</strain>
    </source>
</reference>
<dbReference type="Pfam" id="PF00750">
    <property type="entry name" value="tRNA-synt_1d"/>
    <property type="match status" value="1"/>
</dbReference>
<organism evidence="12 13">
    <name type="scientific">Fusobacterium nucleatum</name>
    <dbReference type="NCBI Taxonomy" id="851"/>
    <lineage>
        <taxon>Bacteria</taxon>
        <taxon>Fusobacteriati</taxon>
        <taxon>Fusobacteriota</taxon>
        <taxon>Fusobacteriia</taxon>
        <taxon>Fusobacteriales</taxon>
        <taxon>Fusobacteriaceae</taxon>
        <taxon>Fusobacterium</taxon>
    </lineage>
</organism>
<evidence type="ECO:0000313" key="12">
    <source>
        <dbReference type="EMBL" id="KXA23951.1"/>
    </source>
</evidence>
<dbReference type="RefSeq" id="WP_151201014.1">
    <property type="nucleotide sequence ID" value="NZ_KQ956653.1"/>
</dbReference>
<evidence type="ECO:0000313" key="13">
    <source>
        <dbReference type="Proteomes" id="UP000070401"/>
    </source>
</evidence>
<dbReference type="GO" id="GO:0005524">
    <property type="term" value="F:ATP binding"/>
    <property type="evidence" value="ECO:0007669"/>
    <property type="project" value="UniProtKB-KW"/>
</dbReference>
<dbReference type="Proteomes" id="UP000070401">
    <property type="component" value="Unassembled WGS sequence"/>
</dbReference>
<dbReference type="InterPro" id="IPR035684">
    <property type="entry name" value="ArgRS_core"/>
</dbReference>
<dbReference type="InterPro" id="IPR014729">
    <property type="entry name" value="Rossmann-like_a/b/a_fold"/>
</dbReference>
<dbReference type="Gene3D" id="3.30.1360.70">
    <property type="entry name" value="Arginyl tRNA synthetase N-terminal domain"/>
    <property type="match status" value="1"/>
</dbReference>
<evidence type="ECO:0000256" key="2">
    <source>
        <dbReference type="ARBA" id="ARBA00012837"/>
    </source>
</evidence>
<evidence type="ECO:0000256" key="8">
    <source>
        <dbReference type="ARBA" id="ARBA00033033"/>
    </source>
</evidence>
<comment type="caution">
    <text evidence="12">The sequence shown here is derived from an EMBL/GenBank/DDBJ whole genome shotgun (WGS) entry which is preliminary data.</text>
</comment>
<dbReference type="Gene3D" id="3.40.50.620">
    <property type="entry name" value="HUPs"/>
    <property type="match status" value="1"/>
</dbReference>
<dbReference type="PANTHER" id="PTHR11956">
    <property type="entry name" value="ARGINYL-TRNA SYNTHETASE"/>
    <property type="match status" value="1"/>
</dbReference>
<keyword evidence="3 10" id="KW-0436">Ligase</keyword>
<evidence type="ECO:0000256" key="5">
    <source>
        <dbReference type="ARBA" id="ARBA00022840"/>
    </source>
</evidence>
<evidence type="ECO:0000256" key="10">
    <source>
        <dbReference type="RuleBase" id="RU363038"/>
    </source>
</evidence>
<dbReference type="InterPro" id="IPR005148">
    <property type="entry name" value="Arg-tRNA-synth_N"/>
</dbReference>
<proteinExistence type="inferred from homology"/>
<keyword evidence="13" id="KW-1185">Reference proteome</keyword>
<evidence type="ECO:0000256" key="3">
    <source>
        <dbReference type="ARBA" id="ARBA00022598"/>
    </source>
</evidence>
<sequence>MKITSKELTDIFQKHVENLFPNKELKPVEITIATNENFGDYQCNFAMINSKIIGDNPRKIAEKIKNNFPYGNVVEKLEVAGPGFINIFLSDKYISDSIKKIGEDYDFSFLNRKGKVIVDFSSPNIAKRMHIGHLRSTIIGESVCRIYRYLGYDVVADNHIGDWGTQFGKLIVGYRKWLNREAYEKNAIEELERVYVKFSDEAEKDSSLEDLARAELKKVQDGEEENTKLWKEFITESLKEYNKLYKRLDVHFDTYYGESFYNDMMADVDKIAPATPKV</sequence>
<keyword evidence="5 10" id="KW-0067">ATP-binding</keyword>
<dbReference type="PROSITE" id="PS00178">
    <property type="entry name" value="AA_TRNA_LIGASE_I"/>
    <property type="match status" value="1"/>
</dbReference>
<dbReference type="InterPro" id="IPR001278">
    <property type="entry name" value="Arg-tRNA-ligase"/>
</dbReference>
<gene>
    <name evidence="12" type="ORF">HMPREF3221_00549</name>
</gene>
<dbReference type="GO" id="GO:0006420">
    <property type="term" value="P:arginyl-tRNA aminoacylation"/>
    <property type="evidence" value="ECO:0007669"/>
    <property type="project" value="InterPro"/>
</dbReference>
<comment type="catalytic activity">
    <reaction evidence="9">
        <text>tRNA(Arg) + L-arginine + ATP = L-arginyl-tRNA(Arg) + AMP + diphosphate</text>
        <dbReference type="Rhea" id="RHEA:20301"/>
        <dbReference type="Rhea" id="RHEA-COMP:9658"/>
        <dbReference type="Rhea" id="RHEA-COMP:9673"/>
        <dbReference type="ChEBI" id="CHEBI:30616"/>
        <dbReference type="ChEBI" id="CHEBI:32682"/>
        <dbReference type="ChEBI" id="CHEBI:33019"/>
        <dbReference type="ChEBI" id="CHEBI:78442"/>
        <dbReference type="ChEBI" id="CHEBI:78513"/>
        <dbReference type="ChEBI" id="CHEBI:456215"/>
        <dbReference type="EC" id="6.1.1.19"/>
    </reaction>
</comment>
<dbReference type="FunFam" id="3.30.1360.70:FF:000002">
    <property type="entry name" value="arginine--tRNA ligase, cytoplasmic"/>
    <property type="match status" value="1"/>
</dbReference>
<evidence type="ECO:0000256" key="7">
    <source>
        <dbReference type="ARBA" id="ARBA00023146"/>
    </source>
</evidence>
<dbReference type="SMART" id="SM01016">
    <property type="entry name" value="Arg_tRNA_synt_N"/>
    <property type="match status" value="1"/>
</dbReference>
<dbReference type="InterPro" id="IPR001412">
    <property type="entry name" value="aa-tRNA-synth_I_CS"/>
</dbReference>
<dbReference type="PRINTS" id="PR01038">
    <property type="entry name" value="TRNASYNTHARG"/>
</dbReference>
<evidence type="ECO:0000256" key="9">
    <source>
        <dbReference type="ARBA" id="ARBA00049339"/>
    </source>
</evidence>
<evidence type="ECO:0000256" key="6">
    <source>
        <dbReference type="ARBA" id="ARBA00022917"/>
    </source>
</evidence>
<evidence type="ECO:0000256" key="1">
    <source>
        <dbReference type="ARBA" id="ARBA00005594"/>
    </source>
</evidence>
<accession>A0A133P629</accession>
<dbReference type="Pfam" id="PF03485">
    <property type="entry name" value="Arg_tRNA_synt_N"/>
    <property type="match status" value="1"/>
</dbReference>
<dbReference type="SUPFAM" id="SSF55190">
    <property type="entry name" value="Arginyl-tRNA synthetase (ArgRS), N-terminal 'additional' domain"/>
    <property type="match status" value="1"/>
</dbReference>
<dbReference type="PANTHER" id="PTHR11956:SF5">
    <property type="entry name" value="ARGININE--TRNA LIGASE, CYTOPLASMIC"/>
    <property type="match status" value="1"/>
</dbReference>
<keyword evidence="7 10" id="KW-0030">Aminoacyl-tRNA synthetase</keyword>
<dbReference type="EC" id="6.1.1.19" evidence="2"/>
<evidence type="ECO:0000256" key="4">
    <source>
        <dbReference type="ARBA" id="ARBA00022741"/>
    </source>
</evidence>
<name>A0A133P629_FUSNU</name>
<dbReference type="InterPro" id="IPR036695">
    <property type="entry name" value="Arg-tRNA-synth_N_sf"/>
</dbReference>
<dbReference type="PATRIC" id="fig|851.8.peg.554"/>
<keyword evidence="6 10" id="KW-0648">Protein biosynthesis</keyword>
<dbReference type="SUPFAM" id="SSF52374">
    <property type="entry name" value="Nucleotidylyl transferase"/>
    <property type="match status" value="1"/>
</dbReference>
<protein>
    <recommendedName>
        <fullName evidence="2">arginine--tRNA ligase</fullName>
        <ecNumber evidence="2">6.1.1.19</ecNumber>
    </recommendedName>
    <alternativeName>
        <fullName evidence="8">Arginyl-tRNA synthetase</fullName>
    </alternativeName>
</protein>
<comment type="similarity">
    <text evidence="1 10">Belongs to the class-I aminoacyl-tRNA synthetase family.</text>
</comment>
<dbReference type="GO" id="GO:0004814">
    <property type="term" value="F:arginine-tRNA ligase activity"/>
    <property type="evidence" value="ECO:0007669"/>
    <property type="project" value="UniProtKB-EC"/>
</dbReference>
<dbReference type="AlphaFoldDB" id="A0A133P629"/>
<dbReference type="GO" id="GO:0005737">
    <property type="term" value="C:cytoplasm"/>
    <property type="evidence" value="ECO:0007669"/>
    <property type="project" value="InterPro"/>
</dbReference>